<reference evidence="2" key="2">
    <citation type="submission" date="2020-09" db="EMBL/GenBank/DDBJ databases">
        <authorList>
            <person name="Sun Q."/>
            <person name="Ohkuma M."/>
        </authorList>
    </citation>
    <scope>NUCLEOTIDE SEQUENCE</scope>
    <source>
        <strain evidence="2">JCM 4346</strain>
    </source>
</reference>
<gene>
    <name evidence="2" type="ORF">GCM10010251_02660</name>
</gene>
<accession>A0A918BVV5</accession>
<dbReference type="InterPro" id="IPR025965">
    <property type="entry name" value="FlgD/Vpr_Ig-like"/>
</dbReference>
<protein>
    <recommendedName>
        <fullName evidence="1">FlgD/Vpr Ig-like domain-containing protein</fullName>
    </recommendedName>
</protein>
<proteinExistence type="predicted"/>
<reference evidence="2" key="1">
    <citation type="journal article" date="2014" name="Int. J. Syst. Evol. Microbiol.">
        <title>Complete genome sequence of Corynebacterium casei LMG S-19264T (=DSM 44701T), isolated from a smear-ripened cheese.</title>
        <authorList>
            <consortium name="US DOE Joint Genome Institute (JGI-PGF)"/>
            <person name="Walter F."/>
            <person name="Albersmeier A."/>
            <person name="Kalinowski J."/>
            <person name="Ruckert C."/>
        </authorList>
    </citation>
    <scope>NUCLEOTIDE SEQUENCE</scope>
    <source>
        <strain evidence="2">JCM 4346</strain>
    </source>
</reference>
<evidence type="ECO:0000313" key="2">
    <source>
        <dbReference type="EMBL" id="GGQ91636.1"/>
    </source>
</evidence>
<feature type="domain" description="FlgD/Vpr Ig-like" evidence="1">
    <location>
        <begin position="723"/>
        <end position="789"/>
    </location>
</feature>
<keyword evidence="3" id="KW-1185">Reference proteome</keyword>
<organism evidence="2 3">
    <name type="scientific">Streptomyces aurantiogriseus</name>
    <dbReference type="NCBI Taxonomy" id="66870"/>
    <lineage>
        <taxon>Bacteria</taxon>
        <taxon>Bacillati</taxon>
        <taxon>Actinomycetota</taxon>
        <taxon>Actinomycetes</taxon>
        <taxon>Kitasatosporales</taxon>
        <taxon>Streptomycetaceae</taxon>
        <taxon>Streptomyces</taxon>
    </lineage>
</organism>
<dbReference type="EMBL" id="BMSX01000001">
    <property type="protein sequence ID" value="GGQ91636.1"/>
    <property type="molecule type" value="Genomic_DNA"/>
</dbReference>
<dbReference type="Proteomes" id="UP000658320">
    <property type="component" value="Unassembled WGS sequence"/>
</dbReference>
<comment type="caution">
    <text evidence="2">The sequence shown here is derived from an EMBL/GenBank/DDBJ whole genome shotgun (WGS) entry which is preliminary data.</text>
</comment>
<dbReference type="Gene3D" id="2.60.40.4070">
    <property type="match status" value="1"/>
</dbReference>
<dbReference type="Pfam" id="PF13860">
    <property type="entry name" value="FlgD_ig"/>
    <property type="match status" value="1"/>
</dbReference>
<name>A0A918BVV5_9ACTN</name>
<sequence length="810" mass="84838">MLCEGSDVSTARRALINMRLIFERTPDITRPRTPGHTSRTARRLALLVAVATVPVLAVSPAAHAEDPAPTELVLPTPSQYVPVQDTLYAAGDTGYLHRRETTDGSTPTYQWHGYDGTERTVDDFTGKVPGQQGYYGAGTDVLPVPVGVSGVVELRDPATGESTQLTVPDGQSTVGSFGRTVLTVSFNEVWQVDKLHILRVQDGVTVDTPVDPPEGERFDRYPVVAGDGALAVVRFIHGRTLGILDLTSGTLTPVASRVSVDESWNIQAAVSPTHIAWYQQGMSTARVVRRDDPAGAQTSVAVPPSGADIPVVGLAGDWLLTTYRPAAPTEQNPPLRRGGPLKATPLAGGTPVTLLAAAQPDLFQVPGGGAITVGGADSGDWAVRRVEAGADGAPTLRTLSGVPSRPAAVRGIALSGGQLVTKEEDSAPRPAYLTRKVTLTGTPAAGPRTELTTAPLGDAYGQPLGAGDGSVVHVRHDDTTQRDILVRATPSGTRTEVVPFDRNTPSTTGRGLRDAAGRYAVYGSGDERAVVDFEAPGGGAVVQRLTTPAAALWGSKLWTTDGTWGQIEARDLTTGTVTSYSVGASCVIRDLQTVGRWVYWDCLGQDVIGGDPSTPFGVYDLQTGATITLPKRGELGDGFVVNHDTSAATLQLTDFHTGTATGPRTLTDLPAVPNWKNYDVDKFGGGVAWLDTTGRAHVVPSGVPAQPLTVTTADAPTAYIRTADATWNPAWRLSKPATAAHLVIKRKAKVLRTLDVTPAGAALTTRWDGTLADGTRVAAGTYPWELTAAPEDGTGTGITLTGSVTVTDGA</sequence>
<evidence type="ECO:0000313" key="3">
    <source>
        <dbReference type="Proteomes" id="UP000658320"/>
    </source>
</evidence>
<dbReference type="AlphaFoldDB" id="A0A918BVV5"/>
<evidence type="ECO:0000259" key="1">
    <source>
        <dbReference type="Pfam" id="PF13860"/>
    </source>
</evidence>